<dbReference type="Pfam" id="PF00538">
    <property type="entry name" value="Linker_histone"/>
    <property type="match status" value="1"/>
</dbReference>
<dbReference type="Gene3D" id="1.10.10.10">
    <property type="entry name" value="Winged helix-like DNA-binding domain superfamily/Winged helix DNA-binding domain"/>
    <property type="match status" value="1"/>
</dbReference>
<feature type="compositionally biased region" description="Basic and acidic residues" evidence="2">
    <location>
        <begin position="84"/>
        <end position="94"/>
    </location>
</feature>
<dbReference type="GO" id="GO:0006334">
    <property type="term" value="P:nucleosome assembly"/>
    <property type="evidence" value="ECO:0007669"/>
    <property type="project" value="InterPro"/>
</dbReference>
<dbReference type="GO" id="GO:0000786">
    <property type="term" value="C:nucleosome"/>
    <property type="evidence" value="ECO:0007669"/>
    <property type="project" value="InterPro"/>
</dbReference>
<evidence type="ECO:0000313" key="4">
    <source>
        <dbReference type="EMBL" id="KAF9778626.1"/>
    </source>
</evidence>
<feature type="region of interest" description="Disordered" evidence="2">
    <location>
        <begin position="77"/>
        <end position="163"/>
    </location>
</feature>
<gene>
    <name evidence="4" type="ORF">BJ322DRAFT_477513</name>
</gene>
<dbReference type="OrthoDB" id="5863171at2759"/>
<keyword evidence="5" id="KW-1185">Reference proteome</keyword>
<dbReference type="EMBL" id="WIUZ02000022">
    <property type="protein sequence ID" value="KAF9778626.1"/>
    <property type="molecule type" value="Genomic_DNA"/>
</dbReference>
<name>A0A9P6H4A8_9AGAM</name>
<accession>A0A9P6H4A8</accession>
<organism evidence="4 5">
    <name type="scientific">Thelephora terrestris</name>
    <dbReference type="NCBI Taxonomy" id="56493"/>
    <lineage>
        <taxon>Eukaryota</taxon>
        <taxon>Fungi</taxon>
        <taxon>Dikarya</taxon>
        <taxon>Basidiomycota</taxon>
        <taxon>Agaricomycotina</taxon>
        <taxon>Agaricomycetes</taxon>
        <taxon>Thelephorales</taxon>
        <taxon>Thelephoraceae</taxon>
        <taxon>Thelephora</taxon>
    </lineage>
</organism>
<dbReference type="InterPro" id="IPR036390">
    <property type="entry name" value="WH_DNA-bd_sf"/>
</dbReference>
<protein>
    <recommendedName>
        <fullName evidence="1">Histone H1</fullName>
    </recommendedName>
</protein>
<comment type="caution">
    <text evidence="4">The sequence shown here is derived from an EMBL/GenBank/DDBJ whole genome shotgun (WGS) entry which is preliminary data.</text>
</comment>
<proteinExistence type="predicted"/>
<dbReference type="SUPFAM" id="SSF46785">
    <property type="entry name" value="Winged helix' DNA-binding domain"/>
    <property type="match status" value="1"/>
</dbReference>
<dbReference type="GO" id="GO:0003677">
    <property type="term" value="F:DNA binding"/>
    <property type="evidence" value="ECO:0007669"/>
    <property type="project" value="InterPro"/>
</dbReference>
<evidence type="ECO:0000256" key="1">
    <source>
        <dbReference type="ARBA" id="ARBA00020833"/>
    </source>
</evidence>
<dbReference type="Proteomes" id="UP000736335">
    <property type="component" value="Unassembled WGS sequence"/>
</dbReference>
<evidence type="ECO:0000259" key="3">
    <source>
        <dbReference type="PROSITE" id="PS51504"/>
    </source>
</evidence>
<reference evidence="4" key="2">
    <citation type="submission" date="2020-11" db="EMBL/GenBank/DDBJ databases">
        <authorList>
            <consortium name="DOE Joint Genome Institute"/>
            <person name="Kuo A."/>
            <person name="Miyauchi S."/>
            <person name="Kiss E."/>
            <person name="Drula E."/>
            <person name="Kohler A."/>
            <person name="Sanchez-Garcia M."/>
            <person name="Andreopoulos B."/>
            <person name="Barry K.W."/>
            <person name="Bonito G."/>
            <person name="Buee M."/>
            <person name="Carver A."/>
            <person name="Chen C."/>
            <person name="Cichocki N."/>
            <person name="Clum A."/>
            <person name="Culley D."/>
            <person name="Crous P.W."/>
            <person name="Fauchery L."/>
            <person name="Girlanda M."/>
            <person name="Hayes R."/>
            <person name="Keri Z."/>
            <person name="Labutti K."/>
            <person name="Lipzen A."/>
            <person name="Lombard V."/>
            <person name="Magnuson J."/>
            <person name="Maillard F."/>
            <person name="Morin E."/>
            <person name="Murat C."/>
            <person name="Nolan M."/>
            <person name="Ohm R."/>
            <person name="Pangilinan J."/>
            <person name="Pereira M."/>
            <person name="Perotto S."/>
            <person name="Peter M."/>
            <person name="Riley R."/>
            <person name="Sitrit Y."/>
            <person name="Stielow B."/>
            <person name="Szollosi G."/>
            <person name="Zifcakova L."/>
            <person name="Stursova M."/>
            <person name="Spatafora J.W."/>
            <person name="Tedersoo L."/>
            <person name="Vaario L.-M."/>
            <person name="Yamada A."/>
            <person name="Yan M."/>
            <person name="Wang P."/>
            <person name="Xu J."/>
            <person name="Bruns T."/>
            <person name="Baldrian P."/>
            <person name="Vilgalys R."/>
            <person name="Henrissat B."/>
            <person name="Grigoriev I.V."/>
            <person name="Hibbett D."/>
            <person name="Nagy L.G."/>
            <person name="Martin F.M."/>
        </authorList>
    </citation>
    <scope>NUCLEOTIDE SEQUENCE</scope>
    <source>
        <strain evidence="4">UH-Tt-Lm1</strain>
    </source>
</reference>
<sequence>MATASPIQPYHSSYQQVLPDDPETVALKRTYLSLLTNQQVTDICITLDLYAPTHIRNSVWPYDLKATIAILLANQTKPAPSEKPTQDDEPKPTDGSDQTANGSEPPPMASLGHPPPQKPHLEAQDHTQQSQSHPQPNLPPPPPAQHYPHPSPQVPPYPHAPYYGHGQYHPPSMPGFLPPPMHYGTMYTRPPVTRPDGSTEDLPSYEEMIVNALMEHPDPEGAPPKDLFAWMAARYPLQTNFRPSASQALQKAFKRGRLEKGPGGKYRLNASWEGGSTSRRTTRRPLTHQVVVPPPHQPSPFTQIPLPPHGQFNYQHPGYPGQQHKLEHAPLNQDTSAASTVIDESGEGSDAWEAAQNILKALNFGGLLQQVEQQAQQAAAVEKTPVETCLDVTPIKDERAALQSDLVLLAAQLAEVSERGDAG</sequence>
<dbReference type="PROSITE" id="PS51504">
    <property type="entry name" value="H15"/>
    <property type="match status" value="1"/>
</dbReference>
<feature type="compositionally biased region" description="Pro residues" evidence="2">
    <location>
        <begin position="136"/>
        <end position="159"/>
    </location>
</feature>
<evidence type="ECO:0000313" key="5">
    <source>
        <dbReference type="Proteomes" id="UP000736335"/>
    </source>
</evidence>
<feature type="domain" description="H15" evidence="3">
    <location>
        <begin position="201"/>
        <end position="270"/>
    </location>
</feature>
<reference evidence="4" key="1">
    <citation type="journal article" date="2020" name="Nat. Commun.">
        <title>Large-scale genome sequencing of mycorrhizal fungi provides insights into the early evolution of symbiotic traits.</title>
        <authorList>
            <person name="Miyauchi S."/>
            <person name="Kiss E."/>
            <person name="Kuo A."/>
            <person name="Drula E."/>
            <person name="Kohler A."/>
            <person name="Sanchez-Garcia M."/>
            <person name="Morin E."/>
            <person name="Andreopoulos B."/>
            <person name="Barry K.W."/>
            <person name="Bonito G."/>
            <person name="Buee M."/>
            <person name="Carver A."/>
            <person name="Chen C."/>
            <person name="Cichocki N."/>
            <person name="Clum A."/>
            <person name="Culley D."/>
            <person name="Crous P.W."/>
            <person name="Fauchery L."/>
            <person name="Girlanda M."/>
            <person name="Hayes R.D."/>
            <person name="Keri Z."/>
            <person name="LaButti K."/>
            <person name="Lipzen A."/>
            <person name="Lombard V."/>
            <person name="Magnuson J."/>
            <person name="Maillard F."/>
            <person name="Murat C."/>
            <person name="Nolan M."/>
            <person name="Ohm R.A."/>
            <person name="Pangilinan J."/>
            <person name="Pereira M.F."/>
            <person name="Perotto S."/>
            <person name="Peter M."/>
            <person name="Pfister S."/>
            <person name="Riley R."/>
            <person name="Sitrit Y."/>
            <person name="Stielow J.B."/>
            <person name="Szollosi G."/>
            <person name="Zifcakova L."/>
            <person name="Stursova M."/>
            <person name="Spatafora J.W."/>
            <person name="Tedersoo L."/>
            <person name="Vaario L.M."/>
            <person name="Yamada A."/>
            <person name="Yan M."/>
            <person name="Wang P."/>
            <person name="Xu J."/>
            <person name="Bruns T."/>
            <person name="Baldrian P."/>
            <person name="Vilgalys R."/>
            <person name="Dunand C."/>
            <person name="Henrissat B."/>
            <person name="Grigoriev I.V."/>
            <person name="Hibbett D."/>
            <person name="Nagy L.G."/>
            <person name="Martin F.M."/>
        </authorList>
    </citation>
    <scope>NUCLEOTIDE SEQUENCE</scope>
    <source>
        <strain evidence="4">UH-Tt-Lm1</strain>
    </source>
</reference>
<feature type="region of interest" description="Disordered" evidence="2">
    <location>
        <begin position="258"/>
        <end position="283"/>
    </location>
</feature>
<evidence type="ECO:0000256" key="2">
    <source>
        <dbReference type="SAM" id="MobiDB-lite"/>
    </source>
</evidence>
<feature type="compositionally biased region" description="Pro residues" evidence="2">
    <location>
        <begin position="104"/>
        <end position="118"/>
    </location>
</feature>
<dbReference type="InterPro" id="IPR005818">
    <property type="entry name" value="Histone_H1/H5_H15"/>
</dbReference>
<dbReference type="InterPro" id="IPR036388">
    <property type="entry name" value="WH-like_DNA-bd_sf"/>
</dbReference>
<dbReference type="AlphaFoldDB" id="A0A9P6H4A8"/>